<comment type="caution">
    <text evidence="3">The sequence shown here is derived from an EMBL/GenBank/DDBJ whole genome shotgun (WGS) entry which is preliminary data.</text>
</comment>
<dbReference type="Pfam" id="PF00892">
    <property type="entry name" value="EamA"/>
    <property type="match status" value="2"/>
</dbReference>
<name>A0A437QCW7_9GAMM</name>
<feature type="transmembrane region" description="Helical" evidence="1">
    <location>
        <begin position="243"/>
        <end position="263"/>
    </location>
</feature>
<feature type="transmembrane region" description="Helical" evidence="1">
    <location>
        <begin position="269"/>
        <end position="287"/>
    </location>
</feature>
<feature type="transmembrane region" description="Helical" evidence="1">
    <location>
        <begin position="12"/>
        <end position="30"/>
    </location>
</feature>
<proteinExistence type="predicted"/>
<accession>A0A437QCW7</accession>
<keyword evidence="4" id="KW-1185">Reference proteome</keyword>
<keyword evidence="1" id="KW-0472">Membrane</keyword>
<sequence length="303" mass="33271">MRHSDSQTLSTSILLAVLSAIFMGTIGIVSKTTGLSADVVTFYRLFFGAAIMLGYLVIARRAHLLSARPPWQVVVNGIFLASFIVFYVQAMNYTSMANAIMLIYLAPITASIIAHFWLKEHLTPRSIALIATALFGFAMMMEFKFSFNQGSHESLGLGFGVLSMAAYAGFILINRIMPASYPVLARTWYQLLIGALCMLPFLLMAPVWPEQWQWGWLLAAGLIPGFLAILFAVSALNHLHSSLFGTLAYFEPVAVVTFGWVLFDESLNTLQLTGCGVIMLSGIIQAISSSRQNKTLQQETAHA</sequence>
<dbReference type="InterPro" id="IPR000620">
    <property type="entry name" value="EamA_dom"/>
</dbReference>
<feature type="transmembrane region" description="Helical" evidence="1">
    <location>
        <begin position="42"/>
        <end position="59"/>
    </location>
</feature>
<evidence type="ECO:0000259" key="2">
    <source>
        <dbReference type="Pfam" id="PF00892"/>
    </source>
</evidence>
<dbReference type="RefSeq" id="WP_127692551.1">
    <property type="nucleotide sequence ID" value="NZ_SACQ01000001.1"/>
</dbReference>
<gene>
    <name evidence="3" type="ORF">EOE65_01645</name>
</gene>
<dbReference type="GO" id="GO:0016020">
    <property type="term" value="C:membrane"/>
    <property type="evidence" value="ECO:0007669"/>
    <property type="project" value="InterPro"/>
</dbReference>
<dbReference type="InterPro" id="IPR037185">
    <property type="entry name" value="EmrE-like"/>
</dbReference>
<organism evidence="3 4">
    <name type="scientific">Neptunomonas marina</name>
    <dbReference type="NCBI Taxonomy" id="1815562"/>
    <lineage>
        <taxon>Bacteria</taxon>
        <taxon>Pseudomonadati</taxon>
        <taxon>Pseudomonadota</taxon>
        <taxon>Gammaproteobacteria</taxon>
        <taxon>Oceanospirillales</taxon>
        <taxon>Oceanospirillaceae</taxon>
        <taxon>Neptunomonas</taxon>
    </lineage>
</organism>
<dbReference type="PANTHER" id="PTHR22911:SF79">
    <property type="entry name" value="MOBA-LIKE NTP TRANSFERASE DOMAIN-CONTAINING PROTEIN"/>
    <property type="match status" value="1"/>
</dbReference>
<feature type="domain" description="EamA" evidence="2">
    <location>
        <begin position="155"/>
        <end position="281"/>
    </location>
</feature>
<dbReference type="AlphaFoldDB" id="A0A437QCW7"/>
<dbReference type="Gene3D" id="1.10.3730.20">
    <property type="match status" value="1"/>
</dbReference>
<dbReference type="EMBL" id="SACQ01000001">
    <property type="protein sequence ID" value="RVU32382.1"/>
    <property type="molecule type" value="Genomic_DNA"/>
</dbReference>
<dbReference type="PANTHER" id="PTHR22911">
    <property type="entry name" value="ACYL-MALONYL CONDENSING ENZYME-RELATED"/>
    <property type="match status" value="1"/>
</dbReference>
<evidence type="ECO:0000313" key="3">
    <source>
        <dbReference type="EMBL" id="RVU32382.1"/>
    </source>
</evidence>
<dbReference type="SUPFAM" id="SSF103481">
    <property type="entry name" value="Multidrug resistance efflux transporter EmrE"/>
    <property type="match status" value="2"/>
</dbReference>
<feature type="transmembrane region" description="Helical" evidence="1">
    <location>
        <begin position="125"/>
        <end position="143"/>
    </location>
</feature>
<keyword evidence="1" id="KW-1133">Transmembrane helix</keyword>
<feature type="domain" description="EamA" evidence="2">
    <location>
        <begin position="12"/>
        <end position="140"/>
    </location>
</feature>
<keyword evidence="1" id="KW-0812">Transmembrane</keyword>
<feature type="transmembrane region" description="Helical" evidence="1">
    <location>
        <begin position="71"/>
        <end position="90"/>
    </location>
</feature>
<feature type="transmembrane region" description="Helical" evidence="1">
    <location>
        <begin position="155"/>
        <end position="176"/>
    </location>
</feature>
<evidence type="ECO:0000256" key="1">
    <source>
        <dbReference type="SAM" id="Phobius"/>
    </source>
</evidence>
<protein>
    <submittedName>
        <fullName evidence="3">DMT family transporter</fullName>
    </submittedName>
</protein>
<evidence type="ECO:0000313" key="4">
    <source>
        <dbReference type="Proteomes" id="UP000282818"/>
    </source>
</evidence>
<reference evidence="3 4" key="1">
    <citation type="submission" date="2019-01" db="EMBL/GenBank/DDBJ databases">
        <authorList>
            <person name="Chen W.-M."/>
        </authorList>
    </citation>
    <scope>NUCLEOTIDE SEQUENCE [LARGE SCALE GENOMIC DNA]</scope>
    <source>
        <strain evidence="3 4">HPM-16</strain>
    </source>
</reference>
<feature type="transmembrane region" description="Helical" evidence="1">
    <location>
        <begin position="188"/>
        <end position="208"/>
    </location>
</feature>
<feature type="transmembrane region" description="Helical" evidence="1">
    <location>
        <begin position="96"/>
        <end position="118"/>
    </location>
</feature>
<feature type="transmembrane region" description="Helical" evidence="1">
    <location>
        <begin position="214"/>
        <end position="236"/>
    </location>
</feature>
<dbReference type="Proteomes" id="UP000282818">
    <property type="component" value="Unassembled WGS sequence"/>
</dbReference>